<comment type="caution">
    <text evidence="2">The sequence shown here is derived from an EMBL/GenBank/DDBJ whole genome shotgun (WGS) entry which is preliminary data.</text>
</comment>
<dbReference type="AlphaFoldDB" id="A0A0F5VGV4"/>
<dbReference type="EMBL" id="JWYV01000001">
    <property type="protein sequence ID" value="KKD01411.1"/>
    <property type="molecule type" value="Genomic_DNA"/>
</dbReference>
<keyword evidence="1" id="KW-0812">Transmembrane</keyword>
<gene>
    <name evidence="2" type="ORF">KY46_00855</name>
</gene>
<evidence type="ECO:0000256" key="1">
    <source>
        <dbReference type="SAM" id="Phobius"/>
    </source>
</evidence>
<name>A0A0F5VGV4_9GAMM</name>
<dbReference type="Proteomes" id="UP000033633">
    <property type="component" value="Unassembled WGS sequence"/>
</dbReference>
<feature type="transmembrane region" description="Helical" evidence="1">
    <location>
        <begin position="104"/>
        <end position="124"/>
    </location>
</feature>
<sequence length="140" mass="15842">MLQSPQKIKWFLVTVIVGLLPVISRGLFSLFTSNNISPFVASDFIAFGFVLHISILNQIEHLNTTEQWKSVHQITSSIFIFLYGGLTFVLLSYEADSTKIDINIVKYSAISISVVSLVMTYTIFDRLVFNRGEEICLQTQ</sequence>
<proteinExistence type="predicted"/>
<evidence type="ECO:0000313" key="3">
    <source>
        <dbReference type="Proteomes" id="UP000033633"/>
    </source>
</evidence>
<keyword evidence="1" id="KW-1133">Transmembrane helix</keyword>
<accession>A0A0F5VGV4</accession>
<dbReference type="STRING" id="265726.KY46_00855"/>
<evidence type="ECO:0000313" key="2">
    <source>
        <dbReference type="EMBL" id="KKD01411.1"/>
    </source>
</evidence>
<organism evidence="2 3">
    <name type="scientific">Photobacterium halotolerans</name>
    <dbReference type="NCBI Taxonomy" id="265726"/>
    <lineage>
        <taxon>Bacteria</taxon>
        <taxon>Pseudomonadati</taxon>
        <taxon>Pseudomonadota</taxon>
        <taxon>Gammaproteobacteria</taxon>
        <taxon>Vibrionales</taxon>
        <taxon>Vibrionaceae</taxon>
        <taxon>Photobacterium</taxon>
    </lineage>
</organism>
<keyword evidence="1" id="KW-0472">Membrane</keyword>
<dbReference type="PATRIC" id="fig|265726.11.peg.184"/>
<feature type="transmembrane region" description="Helical" evidence="1">
    <location>
        <begin position="71"/>
        <end position="92"/>
    </location>
</feature>
<protein>
    <submittedName>
        <fullName evidence="2">Uncharacterized protein</fullName>
    </submittedName>
</protein>
<reference evidence="2 3" key="1">
    <citation type="submission" date="2014-12" db="EMBL/GenBank/DDBJ databases">
        <title>Mercury Reductase activity and rhizosphere competence traits in the genome of root associated Photobacterium halotolerans MELD1.</title>
        <authorList>
            <person name="Mathew D.C."/>
            <person name="Huang C.-C."/>
        </authorList>
    </citation>
    <scope>NUCLEOTIDE SEQUENCE [LARGE SCALE GENOMIC DNA]</scope>
    <source>
        <strain evidence="2 3">MELD1</strain>
    </source>
</reference>
<feature type="transmembrane region" description="Helical" evidence="1">
    <location>
        <begin position="12"/>
        <end position="33"/>
    </location>
</feature>
<keyword evidence="3" id="KW-1185">Reference proteome</keyword>
<feature type="transmembrane region" description="Helical" evidence="1">
    <location>
        <begin position="39"/>
        <end position="59"/>
    </location>
</feature>